<feature type="region of interest" description="Disordered" evidence="1">
    <location>
        <begin position="67"/>
        <end position="90"/>
    </location>
</feature>
<protein>
    <submittedName>
        <fullName evidence="2">Uncharacterized protein</fullName>
    </submittedName>
</protein>
<dbReference type="Proteomes" id="UP000024635">
    <property type="component" value="Unassembled WGS sequence"/>
</dbReference>
<accession>A0A016WA70</accession>
<feature type="compositionally biased region" description="Basic residues" evidence="1">
    <location>
        <begin position="80"/>
        <end position="90"/>
    </location>
</feature>
<comment type="caution">
    <text evidence="2">The sequence shown here is derived from an EMBL/GenBank/DDBJ whole genome shotgun (WGS) entry which is preliminary data.</text>
</comment>
<evidence type="ECO:0000256" key="1">
    <source>
        <dbReference type="SAM" id="MobiDB-lite"/>
    </source>
</evidence>
<sequence length="90" mass="10372">MNEISPDTIKGKRWVGSFYIEGKESGRRRRTRMRGYAVGLGRRPEGVIMLCNASTFAATVHRRLKVKEKPRNGSNCGTERRRRPKVVKRL</sequence>
<evidence type="ECO:0000313" key="3">
    <source>
        <dbReference type="Proteomes" id="UP000024635"/>
    </source>
</evidence>
<gene>
    <name evidence="2" type="primary">Acey_s0890.g2884</name>
    <name evidence="2" type="ORF">Y032_0890g2884</name>
</gene>
<keyword evidence="3" id="KW-1185">Reference proteome</keyword>
<name>A0A016WA70_9BILA</name>
<dbReference type="AlphaFoldDB" id="A0A016WA70"/>
<organism evidence="2 3">
    <name type="scientific">Ancylostoma ceylanicum</name>
    <dbReference type="NCBI Taxonomy" id="53326"/>
    <lineage>
        <taxon>Eukaryota</taxon>
        <taxon>Metazoa</taxon>
        <taxon>Ecdysozoa</taxon>
        <taxon>Nematoda</taxon>
        <taxon>Chromadorea</taxon>
        <taxon>Rhabditida</taxon>
        <taxon>Rhabditina</taxon>
        <taxon>Rhabditomorpha</taxon>
        <taxon>Strongyloidea</taxon>
        <taxon>Ancylostomatidae</taxon>
        <taxon>Ancylostomatinae</taxon>
        <taxon>Ancylostoma</taxon>
    </lineage>
</organism>
<reference evidence="3" key="1">
    <citation type="journal article" date="2015" name="Nat. Genet.">
        <title>The genome and transcriptome of the zoonotic hookworm Ancylostoma ceylanicum identify infection-specific gene families.</title>
        <authorList>
            <person name="Schwarz E.M."/>
            <person name="Hu Y."/>
            <person name="Antoshechkin I."/>
            <person name="Miller M.M."/>
            <person name="Sternberg P.W."/>
            <person name="Aroian R.V."/>
        </authorList>
    </citation>
    <scope>NUCLEOTIDE SEQUENCE</scope>
    <source>
        <strain evidence="3">HY135</strain>
    </source>
</reference>
<evidence type="ECO:0000313" key="2">
    <source>
        <dbReference type="EMBL" id="EYC36496.1"/>
    </source>
</evidence>
<proteinExistence type="predicted"/>
<dbReference type="EMBL" id="JARK01000490">
    <property type="protein sequence ID" value="EYC36496.1"/>
    <property type="molecule type" value="Genomic_DNA"/>
</dbReference>